<dbReference type="Pfam" id="PF01535">
    <property type="entry name" value="PPR"/>
    <property type="match status" value="1"/>
</dbReference>
<gene>
    <name evidence="4" type="ORF">GIB67_004946</name>
</gene>
<keyword evidence="2" id="KW-0677">Repeat</keyword>
<name>A0A7J7MMP6_9MAGN</name>
<proteinExistence type="inferred from homology"/>
<evidence type="ECO:0000313" key="5">
    <source>
        <dbReference type="Proteomes" id="UP000541444"/>
    </source>
</evidence>
<evidence type="ECO:0008006" key="6">
    <source>
        <dbReference type="Google" id="ProtNLM"/>
    </source>
</evidence>
<dbReference type="InterPro" id="IPR050872">
    <property type="entry name" value="PPR_P_subfamily"/>
</dbReference>
<dbReference type="Proteomes" id="UP000541444">
    <property type="component" value="Unassembled WGS sequence"/>
</dbReference>
<dbReference type="PROSITE" id="PS51375">
    <property type="entry name" value="PPR"/>
    <property type="match status" value="1"/>
</dbReference>
<reference evidence="4 5" key="1">
    <citation type="journal article" date="2020" name="IScience">
        <title>Genome Sequencing of the Endangered Kingdonia uniflora (Circaeasteraceae, Ranunculales) Reveals Potential Mechanisms of Evolutionary Specialization.</title>
        <authorList>
            <person name="Sun Y."/>
            <person name="Deng T."/>
            <person name="Zhang A."/>
            <person name="Moore M.J."/>
            <person name="Landis J.B."/>
            <person name="Lin N."/>
            <person name="Zhang H."/>
            <person name="Zhang X."/>
            <person name="Huang J."/>
            <person name="Zhang X."/>
            <person name="Sun H."/>
            <person name="Wang H."/>
        </authorList>
    </citation>
    <scope>NUCLEOTIDE SEQUENCE [LARGE SCALE GENOMIC DNA]</scope>
    <source>
        <strain evidence="4">TB1705</strain>
        <tissue evidence="4">Leaf</tissue>
    </source>
</reference>
<dbReference type="PANTHER" id="PTHR46128">
    <property type="entry name" value="MITOCHONDRIAL GROUP I INTRON SPLICING FACTOR CCM1"/>
    <property type="match status" value="1"/>
</dbReference>
<dbReference type="InterPro" id="IPR002885">
    <property type="entry name" value="PPR_rpt"/>
</dbReference>
<organism evidence="4 5">
    <name type="scientific">Kingdonia uniflora</name>
    <dbReference type="NCBI Taxonomy" id="39325"/>
    <lineage>
        <taxon>Eukaryota</taxon>
        <taxon>Viridiplantae</taxon>
        <taxon>Streptophyta</taxon>
        <taxon>Embryophyta</taxon>
        <taxon>Tracheophyta</taxon>
        <taxon>Spermatophyta</taxon>
        <taxon>Magnoliopsida</taxon>
        <taxon>Ranunculales</taxon>
        <taxon>Circaeasteraceae</taxon>
        <taxon>Kingdonia</taxon>
    </lineage>
</organism>
<dbReference type="InterPro" id="IPR011990">
    <property type="entry name" value="TPR-like_helical_dom_sf"/>
</dbReference>
<dbReference type="EMBL" id="JACGCM010001389">
    <property type="protein sequence ID" value="KAF6156042.1"/>
    <property type="molecule type" value="Genomic_DNA"/>
</dbReference>
<dbReference type="OrthoDB" id="185373at2759"/>
<dbReference type="Pfam" id="PF13041">
    <property type="entry name" value="PPR_2"/>
    <property type="match status" value="1"/>
</dbReference>
<accession>A0A7J7MMP6</accession>
<dbReference type="Gene3D" id="1.25.40.10">
    <property type="entry name" value="Tetratricopeptide repeat domain"/>
    <property type="match status" value="1"/>
</dbReference>
<evidence type="ECO:0000256" key="3">
    <source>
        <dbReference type="PROSITE-ProRule" id="PRU00708"/>
    </source>
</evidence>
<dbReference type="NCBIfam" id="TIGR00756">
    <property type="entry name" value="PPR"/>
    <property type="match status" value="1"/>
</dbReference>
<feature type="repeat" description="PPR" evidence="3">
    <location>
        <begin position="9"/>
        <end position="43"/>
    </location>
</feature>
<dbReference type="PANTHER" id="PTHR46128:SF358">
    <property type="entry name" value="TETRATRICOPEPTIDE REPEAT (TPR)-LIKE SUPERFAMILY PROTEIN"/>
    <property type="match status" value="1"/>
</dbReference>
<comment type="caution">
    <text evidence="4">The sequence shown here is derived from an EMBL/GenBank/DDBJ whole genome shotgun (WGS) entry which is preliminary data.</text>
</comment>
<keyword evidence="5" id="KW-1185">Reference proteome</keyword>
<evidence type="ECO:0000313" key="4">
    <source>
        <dbReference type="EMBL" id="KAF6156042.1"/>
    </source>
</evidence>
<dbReference type="AlphaFoldDB" id="A0A7J7MMP6"/>
<sequence length="120" mass="13598">MICEGIEPDVITYNSIIRGVCSLGMWKVAECYVNKMVNYGVSPNIVTFNIMIDALCKDGEDRKGTNSIGVDAYKKCKSDVVTYSSLIDGYAIQANGKKQQSYLENDRSWNLTRCYYFNIY</sequence>
<evidence type="ECO:0000256" key="1">
    <source>
        <dbReference type="ARBA" id="ARBA00007626"/>
    </source>
</evidence>
<protein>
    <recommendedName>
        <fullName evidence="6">Pentatricopeptide repeat-containing protein</fullName>
    </recommendedName>
</protein>
<comment type="similarity">
    <text evidence="1">Belongs to the PPR family. P subfamily.</text>
</comment>
<evidence type="ECO:0000256" key="2">
    <source>
        <dbReference type="ARBA" id="ARBA00022737"/>
    </source>
</evidence>